<feature type="compositionally biased region" description="Acidic residues" evidence="4">
    <location>
        <begin position="114"/>
        <end position="137"/>
    </location>
</feature>
<protein>
    <recommendedName>
        <fullName evidence="7">Cwf15/Cwc15 cell cycle control protein</fullName>
    </recommendedName>
</protein>
<feature type="region of interest" description="Disordered" evidence="4">
    <location>
        <begin position="83"/>
        <end position="144"/>
    </location>
</feature>
<dbReference type="PANTHER" id="PTHR12718">
    <property type="entry name" value="CELL CYCLE CONTROL PROTEIN CWF15"/>
    <property type="match status" value="1"/>
</dbReference>
<evidence type="ECO:0000256" key="4">
    <source>
        <dbReference type="SAM" id="MobiDB-lite"/>
    </source>
</evidence>
<accession>A0A196S7C3</accession>
<reference evidence="5 6" key="1">
    <citation type="submission" date="2016-05" db="EMBL/GenBank/DDBJ databases">
        <title>Nuclear genome of Blastocystis sp. subtype 1 NandII.</title>
        <authorList>
            <person name="Gentekaki E."/>
            <person name="Curtis B."/>
            <person name="Stairs C."/>
            <person name="Eme L."/>
            <person name="Herman E."/>
            <person name="Klimes V."/>
            <person name="Arias M.C."/>
            <person name="Elias M."/>
            <person name="Hilliou F."/>
            <person name="Klute M."/>
            <person name="Malik S.-B."/>
            <person name="Pightling A."/>
            <person name="Rachubinski R."/>
            <person name="Salas D."/>
            <person name="Schlacht A."/>
            <person name="Suga H."/>
            <person name="Archibald J."/>
            <person name="Ball S.G."/>
            <person name="Clark G."/>
            <person name="Dacks J."/>
            <person name="Van Der Giezen M."/>
            <person name="Tsaousis A."/>
            <person name="Roger A."/>
        </authorList>
    </citation>
    <scope>NUCLEOTIDE SEQUENCE [LARGE SCALE GENOMIC DNA]</scope>
    <source>
        <strain evidence="6">ATCC 50177 / NandII</strain>
    </source>
</reference>
<dbReference type="PANTHER" id="PTHR12718:SF2">
    <property type="entry name" value="SPLICEOSOME-ASSOCIATED PROTEIN CWC15 HOMOLOG"/>
    <property type="match status" value="1"/>
</dbReference>
<evidence type="ECO:0000313" key="5">
    <source>
        <dbReference type="EMBL" id="OAO11884.1"/>
    </source>
</evidence>
<dbReference type="GO" id="GO:0003723">
    <property type="term" value="F:RNA binding"/>
    <property type="evidence" value="ECO:0007669"/>
    <property type="project" value="TreeGrafter"/>
</dbReference>
<dbReference type="Pfam" id="PF04889">
    <property type="entry name" value="Cwf_Cwc_15"/>
    <property type="match status" value="1"/>
</dbReference>
<evidence type="ECO:0008006" key="7">
    <source>
        <dbReference type="Google" id="ProtNLM"/>
    </source>
</evidence>
<proteinExistence type="inferred from homology"/>
<dbReference type="AlphaFoldDB" id="A0A196S7C3"/>
<dbReference type="EMBL" id="LXWW01000576">
    <property type="protein sequence ID" value="OAO11884.1"/>
    <property type="molecule type" value="Genomic_DNA"/>
</dbReference>
<evidence type="ECO:0000256" key="3">
    <source>
        <dbReference type="ARBA" id="ARBA00023187"/>
    </source>
</evidence>
<keyword evidence="2" id="KW-0507">mRNA processing</keyword>
<feature type="compositionally biased region" description="Basic and acidic residues" evidence="4">
    <location>
        <begin position="83"/>
        <end position="99"/>
    </location>
</feature>
<comment type="caution">
    <text evidence="5">The sequence shown here is derived from an EMBL/GenBank/DDBJ whole genome shotgun (WGS) entry which is preliminary data.</text>
</comment>
<dbReference type="GO" id="GO:0071013">
    <property type="term" value="C:catalytic step 2 spliceosome"/>
    <property type="evidence" value="ECO:0007669"/>
    <property type="project" value="TreeGrafter"/>
</dbReference>
<evidence type="ECO:0000256" key="1">
    <source>
        <dbReference type="ARBA" id="ARBA00006644"/>
    </source>
</evidence>
<sequence>MKIGEKELRGRSGVYGPGPKDFECSCFDGVYITGGVDQAYLDKLEAARIDSAKARAISLHFSAKDLPGQMTLKMRDVIPEVKVPEDVKSKPKEEEKKEVPAALSAPEPEKNDDFGDFDDSDESVSESSSSEESDSEEEKALLLAELARVKKEKEKAKKKEEEEKAQMDAALNREEMLHSNPLLFSSDNGGIKRRWDDDVVFRNQGKEVKPKKRFINDTIRSDFHINFMNTVFRQ</sequence>
<evidence type="ECO:0000313" key="6">
    <source>
        <dbReference type="Proteomes" id="UP000078348"/>
    </source>
</evidence>
<dbReference type="OrthoDB" id="30179at2759"/>
<keyword evidence="3" id="KW-0508">mRNA splicing</keyword>
<dbReference type="STRING" id="478820.A0A196S7C3"/>
<keyword evidence="6" id="KW-1185">Reference proteome</keyword>
<comment type="similarity">
    <text evidence="1">Belongs to the CWC15 family.</text>
</comment>
<dbReference type="Proteomes" id="UP000078348">
    <property type="component" value="Unassembled WGS sequence"/>
</dbReference>
<evidence type="ECO:0000256" key="2">
    <source>
        <dbReference type="ARBA" id="ARBA00022664"/>
    </source>
</evidence>
<dbReference type="GO" id="GO:0045292">
    <property type="term" value="P:mRNA cis splicing, via spliceosome"/>
    <property type="evidence" value="ECO:0007669"/>
    <property type="project" value="TreeGrafter"/>
</dbReference>
<dbReference type="InterPro" id="IPR006973">
    <property type="entry name" value="Cwf_Cwc_15"/>
</dbReference>
<gene>
    <name evidence="5" type="ORF">AV274_6434</name>
</gene>
<name>A0A196S7C3_BLAHN</name>
<organism evidence="5 6">
    <name type="scientific">Blastocystis sp. subtype 1 (strain ATCC 50177 / NandII)</name>
    <dbReference type="NCBI Taxonomy" id="478820"/>
    <lineage>
        <taxon>Eukaryota</taxon>
        <taxon>Sar</taxon>
        <taxon>Stramenopiles</taxon>
        <taxon>Bigyra</taxon>
        <taxon>Opalozoa</taxon>
        <taxon>Opalinata</taxon>
        <taxon>Blastocystidae</taxon>
        <taxon>Blastocystis</taxon>
    </lineage>
</organism>